<dbReference type="PROSITE" id="PS50928">
    <property type="entry name" value="ABC_TM1"/>
    <property type="match status" value="1"/>
</dbReference>
<evidence type="ECO:0000313" key="9">
    <source>
        <dbReference type="EMBL" id="SDR08216.1"/>
    </source>
</evidence>
<evidence type="ECO:0000256" key="3">
    <source>
        <dbReference type="ARBA" id="ARBA00022475"/>
    </source>
</evidence>
<gene>
    <name evidence="9" type="ORF">SAMN05216278_3521</name>
</gene>
<evidence type="ECO:0000256" key="4">
    <source>
        <dbReference type="ARBA" id="ARBA00022692"/>
    </source>
</evidence>
<name>A0A1H1G5X3_9EURY</name>
<evidence type="ECO:0000256" key="1">
    <source>
        <dbReference type="ARBA" id="ARBA00004651"/>
    </source>
</evidence>
<dbReference type="Pfam" id="PF00528">
    <property type="entry name" value="BPD_transp_1"/>
    <property type="match status" value="1"/>
</dbReference>
<evidence type="ECO:0000256" key="2">
    <source>
        <dbReference type="ARBA" id="ARBA00022448"/>
    </source>
</evidence>
<evidence type="ECO:0000256" key="5">
    <source>
        <dbReference type="ARBA" id="ARBA00022989"/>
    </source>
</evidence>
<keyword evidence="3" id="KW-1003">Cell membrane</keyword>
<dbReference type="AlphaFoldDB" id="A0A1H1G5X3"/>
<dbReference type="InterPro" id="IPR000515">
    <property type="entry name" value="MetI-like"/>
</dbReference>
<organism evidence="9 10">
    <name type="scientific">Halopelagius longus</name>
    <dbReference type="NCBI Taxonomy" id="1236180"/>
    <lineage>
        <taxon>Archaea</taxon>
        <taxon>Methanobacteriati</taxon>
        <taxon>Methanobacteriota</taxon>
        <taxon>Stenosarchaea group</taxon>
        <taxon>Halobacteria</taxon>
        <taxon>Halobacteriales</taxon>
        <taxon>Haloferacaceae</taxon>
    </lineage>
</organism>
<keyword evidence="9" id="KW-0762">Sugar transport</keyword>
<dbReference type="Gene3D" id="1.10.3720.10">
    <property type="entry name" value="MetI-like"/>
    <property type="match status" value="1"/>
</dbReference>
<feature type="transmembrane region" description="Helical" evidence="7">
    <location>
        <begin position="219"/>
        <end position="240"/>
    </location>
</feature>
<dbReference type="InterPro" id="IPR050809">
    <property type="entry name" value="UgpAE/MalFG_permease"/>
</dbReference>
<proteinExistence type="inferred from homology"/>
<evidence type="ECO:0000256" key="6">
    <source>
        <dbReference type="ARBA" id="ARBA00023136"/>
    </source>
</evidence>
<evidence type="ECO:0000259" key="8">
    <source>
        <dbReference type="PROSITE" id="PS50928"/>
    </source>
</evidence>
<dbReference type="EMBL" id="FNKQ01000005">
    <property type="protein sequence ID" value="SDR08216.1"/>
    <property type="molecule type" value="Genomic_DNA"/>
</dbReference>
<feature type="domain" description="ABC transmembrane type-1" evidence="8">
    <location>
        <begin position="82"/>
        <end position="296"/>
    </location>
</feature>
<dbReference type="SUPFAM" id="SSF160964">
    <property type="entry name" value="MalF N-terminal region-like"/>
    <property type="match status" value="1"/>
</dbReference>
<dbReference type="CDD" id="cd06261">
    <property type="entry name" value="TM_PBP2"/>
    <property type="match status" value="1"/>
</dbReference>
<dbReference type="PANTHER" id="PTHR43227">
    <property type="entry name" value="BLL4140 PROTEIN"/>
    <property type="match status" value="1"/>
</dbReference>
<dbReference type="InterPro" id="IPR035906">
    <property type="entry name" value="MetI-like_sf"/>
</dbReference>
<feature type="transmembrane region" description="Helical" evidence="7">
    <location>
        <begin position="27"/>
        <end position="50"/>
    </location>
</feature>
<feature type="transmembrane region" description="Helical" evidence="7">
    <location>
        <begin position="279"/>
        <end position="299"/>
    </location>
</feature>
<keyword evidence="2 7" id="KW-0813">Transport</keyword>
<sequence>MADGVGRETGELDHRLTLMREVDWKPYVYVLPMILIYLTLVLYPVAYSLWMSFTDFTTVTQVEWVGIKNYANVLTEGRFWNALVNSAVYSLGTVVSICFGLLLALILNSEEIRGKTLFQSVIFLPYVLPIVVASVLFSWMFTEFGIVNSFLMEIGVIGTPIGWLSSPTLAMPTVIVVTVWKNVGFNMLIFMAGLQSIPDGVYEAARIAGKTRWQTFRHVTLPLLKTPLVITTILGMIGAIRGFDAIWVMTEGGPGNATETLGVYFYRVAFASGDFSSGAAIGVLMFLISIALSGAVFWYSR</sequence>
<accession>A0A1H1G5X3</accession>
<keyword evidence="6 7" id="KW-0472">Membrane</keyword>
<dbReference type="OrthoDB" id="45815at2157"/>
<reference evidence="10" key="1">
    <citation type="submission" date="2016-10" db="EMBL/GenBank/DDBJ databases">
        <authorList>
            <person name="Varghese N."/>
            <person name="Submissions S."/>
        </authorList>
    </citation>
    <scope>NUCLEOTIDE SEQUENCE [LARGE SCALE GENOMIC DNA]</scope>
    <source>
        <strain evidence="10">CGMCC 1.12397</strain>
    </source>
</reference>
<keyword evidence="5 7" id="KW-1133">Transmembrane helix</keyword>
<dbReference type="GO" id="GO:0055085">
    <property type="term" value="P:transmembrane transport"/>
    <property type="evidence" value="ECO:0007669"/>
    <property type="project" value="InterPro"/>
</dbReference>
<dbReference type="PANTHER" id="PTHR43227:SF11">
    <property type="entry name" value="BLL4140 PROTEIN"/>
    <property type="match status" value="1"/>
</dbReference>
<comment type="subcellular location">
    <subcellularLocation>
        <location evidence="1 7">Cell membrane</location>
        <topology evidence="1 7">Multi-pass membrane protein</topology>
    </subcellularLocation>
</comment>
<comment type="similarity">
    <text evidence="7">Belongs to the binding-protein-dependent transport system permease family.</text>
</comment>
<keyword evidence="4 7" id="KW-0812">Transmembrane</keyword>
<protein>
    <submittedName>
        <fullName evidence="9">Multiple sugar transport system permease protein/putative chitobiose transport system permease protein</fullName>
    </submittedName>
</protein>
<dbReference type="SUPFAM" id="SSF161098">
    <property type="entry name" value="MetI-like"/>
    <property type="match status" value="1"/>
</dbReference>
<evidence type="ECO:0000256" key="7">
    <source>
        <dbReference type="RuleBase" id="RU363032"/>
    </source>
</evidence>
<dbReference type="GO" id="GO:0005886">
    <property type="term" value="C:plasma membrane"/>
    <property type="evidence" value="ECO:0007669"/>
    <property type="project" value="UniProtKB-SubCell"/>
</dbReference>
<feature type="transmembrane region" description="Helical" evidence="7">
    <location>
        <begin position="87"/>
        <end position="108"/>
    </location>
</feature>
<feature type="transmembrane region" description="Helical" evidence="7">
    <location>
        <begin position="161"/>
        <end position="180"/>
    </location>
</feature>
<dbReference type="RefSeq" id="WP_217629038.1">
    <property type="nucleotide sequence ID" value="NZ_FNKQ01000005.1"/>
</dbReference>
<evidence type="ECO:0000313" key="10">
    <source>
        <dbReference type="Proteomes" id="UP000199289"/>
    </source>
</evidence>
<feature type="transmembrane region" description="Helical" evidence="7">
    <location>
        <begin position="120"/>
        <end position="141"/>
    </location>
</feature>
<dbReference type="Proteomes" id="UP000199289">
    <property type="component" value="Unassembled WGS sequence"/>
</dbReference>